<dbReference type="SMART" id="SM00120">
    <property type="entry name" value="HX"/>
    <property type="match status" value="3"/>
</dbReference>
<accession>A0A8B7YWC5</accession>
<evidence type="ECO:0000313" key="5">
    <source>
        <dbReference type="Proteomes" id="UP000694845"/>
    </source>
</evidence>
<evidence type="ECO:0000256" key="2">
    <source>
        <dbReference type="SAM" id="MobiDB-lite"/>
    </source>
</evidence>
<dbReference type="AlphaFoldDB" id="A0A8B7YWC5"/>
<proteinExistence type="predicted"/>
<feature type="region of interest" description="Disordered" evidence="2">
    <location>
        <begin position="27"/>
        <end position="59"/>
    </location>
</feature>
<organism evidence="5 6">
    <name type="scientific">Acanthaster planci</name>
    <name type="common">Crown-of-thorns starfish</name>
    <dbReference type="NCBI Taxonomy" id="133434"/>
    <lineage>
        <taxon>Eukaryota</taxon>
        <taxon>Metazoa</taxon>
        <taxon>Echinodermata</taxon>
        <taxon>Eleutherozoa</taxon>
        <taxon>Asterozoa</taxon>
        <taxon>Asteroidea</taxon>
        <taxon>Valvatacea</taxon>
        <taxon>Valvatida</taxon>
        <taxon>Acanthasteridae</taxon>
        <taxon>Acanthaster</taxon>
    </lineage>
</organism>
<dbReference type="RefSeq" id="XP_022095601.1">
    <property type="nucleotide sequence ID" value="XM_022239909.1"/>
</dbReference>
<name>A0A8B7YWC5_ACAPL</name>
<feature type="repeat" description="Hemopexin" evidence="1">
    <location>
        <begin position="493"/>
        <end position="538"/>
    </location>
</feature>
<feature type="chain" id="PRO_5034412048" evidence="3">
    <location>
        <begin position="25"/>
        <end position="538"/>
    </location>
</feature>
<gene>
    <name evidence="6" type="primary">LOC110981897</name>
</gene>
<dbReference type="GO" id="GO:0005576">
    <property type="term" value="C:extracellular region"/>
    <property type="evidence" value="ECO:0007669"/>
    <property type="project" value="InterPro"/>
</dbReference>
<dbReference type="KEGG" id="aplc:110981897"/>
<dbReference type="Pfam" id="PF00188">
    <property type="entry name" value="CAP"/>
    <property type="match status" value="1"/>
</dbReference>
<dbReference type="InterPro" id="IPR036375">
    <property type="entry name" value="Hemopexin-like_dom_sf"/>
</dbReference>
<keyword evidence="3" id="KW-0732">Signal</keyword>
<keyword evidence="5" id="KW-1185">Reference proteome</keyword>
<feature type="signal peptide" evidence="3">
    <location>
        <begin position="1"/>
        <end position="24"/>
    </location>
</feature>
<feature type="domain" description="SCP" evidence="4">
    <location>
        <begin position="66"/>
        <end position="210"/>
    </location>
</feature>
<dbReference type="OMA" id="EPGASDM"/>
<dbReference type="Gene3D" id="3.40.33.10">
    <property type="entry name" value="CAP"/>
    <property type="match status" value="1"/>
</dbReference>
<evidence type="ECO:0000313" key="6">
    <source>
        <dbReference type="RefSeq" id="XP_022095601.1"/>
    </source>
</evidence>
<dbReference type="InterPro" id="IPR014044">
    <property type="entry name" value="CAP_dom"/>
</dbReference>
<dbReference type="InterPro" id="IPR001283">
    <property type="entry name" value="CRISP-related"/>
</dbReference>
<dbReference type="PROSITE" id="PS01009">
    <property type="entry name" value="CRISP_1"/>
    <property type="match status" value="1"/>
</dbReference>
<dbReference type="PRINTS" id="PR00837">
    <property type="entry name" value="V5TPXLIKE"/>
</dbReference>
<dbReference type="InterPro" id="IPR018487">
    <property type="entry name" value="Hemopexin-like_repeat"/>
</dbReference>
<evidence type="ECO:0000259" key="4">
    <source>
        <dbReference type="SMART" id="SM00198"/>
    </source>
</evidence>
<evidence type="ECO:0000256" key="1">
    <source>
        <dbReference type="PROSITE-ProRule" id="PRU01011"/>
    </source>
</evidence>
<reference evidence="6" key="1">
    <citation type="submission" date="2025-08" db="UniProtKB">
        <authorList>
            <consortium name="RefSeq"/>
        </authorList>
    </citation>
    <scope>IDENTIFICATION</scope>
</reference>
<sequence>MKMDRTGVLRTTFVVLLLGGTILAQTPKTKRPPPVLSNKSFRNLTALPPLPGELNQGNGETSMTEWDIQRTVDRHNEHRKNSRASNMQFMTWDATLATMAQRWAERCVFEHGFVENLSPYESVGQNLWLRGGDPNKPISGVVATDDWHDEIDYYYYESDTCTSVCGHYTQVVWAETNKVGCGLAYCGYISGYRDAWNFVCNYGPAGNFYGERPYKTGNVCTQCPTASPFCFNGLCRLCNLEEAGCSCPLTCQNCGVFNKDKCYCECPGGFYGPQCADECVDTHRWCGANPGWPSPASCSWDPSVPKGCPLMCGVCQARDPEFTCDPNQPGPGPADIPTPDTLCNTAFDSVAMINGELNVIKGKKYWRFDQQGRLTSEPSGELLKHYHSLVKKGVKALYQIGAEGPYQNTISMVRGKKIWRFDGNRRRLNGWPRNLYNDIGIRERIAAAVHDERYGITYLIAAKTSNVYEYDESGEQLVQDNPLQINAVFGGLPVKITGAFRSGGSFFFLRGKKVYEVNQGSMSVVGSPVLFAERFLGC</sequence>
<dbReference type="PANTHER" id="PTHR10334">
    <property type="entry name" value="CYSTEINE-RICH SECRETORY PROTEIN-RELATED"/>
    <property type="match status" value="1"/>
</dbReference>
<protein>
    <submittedName>
        <fullName evidence="6">Uncharacterized protein LOC110981897</fullName>
    </submittedName>
</protein>
<dbReference type="GeneID" id="110981897"/>
<dbReference type="Proteomes" id="UP000694845">
    <property type="component" value="Unplaced"/>
</dbReference>
<dbReference type="PROSITE" id="PS51642">
    <property type="entry name" value="HEMOPEXIN_2"/>
    <property type="match status" value="1"/>
</dbReference>
<dbReference type="InterPro" id="IPR035940">
    <property type="entry name" value="CAP_sf"/>
</dbReference>
<evidence type="ECO:0000256" key="3">
    <source>
        <dbReference type="SAM" id="SignalP"/>
    </source>
</evidence>
<dbReference type="SMART" id="SM00198">
    <property type="entry name" value="SCP"/>
    <property type="match status" value="1"/>
</dbReference>
<dbReference type="SUPFAM" id="SSF55797">
    <property type="entry name" value="PR-1-like"/>
    <property type="match status" value="1"/>
</dbReference>
<dbReference type="Gene3D" id="2.110.10.10">
    <property type="entry name" value="Hemopexin-like domain"/>
    <property type="match status" value="1"/>
</dbReference>
<dbReference type="SUPFAM" id="SSF50923">
    <property type="entry name" value="Hemopexin-like domain"/>
    <property type="match status" value="1"/>
</dbReference>
<dbReference type="InterPro" id="IPR018244">
    <property type="entry name" value="Allrgn_V5/Tpx1_CS"/>
</dbReference>
<dbReference type="OrthoDB" id="43654at2759"/>